<evidence type="ECO:0000256" key="1">
    <source>
        <dbReference type="ARBA" id="ARBA00001947"/>
    </source>
</evidence>
<dbReference type="Pfam" id="PF00107">
    <property type="entry name" value="ADH_zinc_N"/>
    <property type="match status" value="1"/>
</dbReference>
<dbReference type="EMBL" id="KB469300">
    <property type="protein sequence ID" value="EPQ56681.1"/>
    <property type="molecule type" value="Genomic_DNA"/>
</dbReference>
<dbReference type="SMART" id="SM00829">
    <property type="entry name" value="PKS_ER"/>
    <property type="match status" value="1"/>
</dbReference>
<dbReference type="eggNOG" id="KOG0024">
    <property type="taxonomic scope" value="Eukaryota"/>
</dbReference>
<evidence type="ECO:0000259" key="7">
    <source>
        <dbReference type="SMART" id="SM00829"/>
    </source>
</evidence>
<keyword evidence="4 6" id="KW-0862">Zinc</keyword>
<dbReference type="OMA" id="CERGHHS"/>
<dbReference type="Gene3D" id="3.40.50.720">
    <property type="entry name" value="NAD(P)-binding Rossmann-like Domain"/>
    <property type="match status" value="1"/>
</dbReference>
<dbReference type="GO" id="GO:0008270">
    <property type="term" value="F:zinc ion binding"/>
    <property type="evidence" value="ECO:0007669"/>
    <property type="project" value="InterPro"/>
</dbReference>
<evidence type="ECO:0000313" key="9">
    <source>
        <dbReference type="Proteomes" id="UP000030669"/>
    </source>
</evidence>
<evidence type="ECO:0000256" key="5">
    <source>
        <dbReference type="ARBA" id="ARBA00023002"/>
    </source>
</evidence>
<evidence type="ECO:0000256" key="3">
    <source>
        <dbReference type="ARBA" id="ARBA00022723"/>
    </source>
</evidence>
<dbReference type="STRING" id="670483.S7Q9T7"/>
<dbReference type="OrthoDB" id="1879366at2759"/>
<dbReference type="HOGENOM" id="CLU_026673_11_2_1"/>
<evidence type="ECO:0000313" key="8">
    <source>
        <dbReference type="EMBL" id="EPQ56681.1"/>
    </source>
</evidence>
<dbReference type="GO" id="GO:0016491">
    <property type="term" value="F:oxidoreductase activity"/>
    <property type="evidence" value="ECO:0007669"/>
    <property type="project" value="UniProtKB-KW"/>
</dbReference>
<dbReference type="InterPro" id="IPR036291">
    <property type="entry name" value="NAD(P)-bd_dom_sf"/>
</dbReference>
<accession>S7Q9T7</accession>
<keyword evidence="9" id="KW-1185">Reference proteome</keyword>
<dbReference type="RefSeq" id="XP_007864770.1">
    <property type="nucleotide sequence ID" value="XM_007866579.1"/>
</dbReference>
<evidence type="ECO:0000256" key="6">
    <source>
        <dbReference type="RuleBase" id="RU361277"/>
    </source>
</evidence>
<dbReference type="KEGG" id="gtr:GLOTRDRAFT_39408"/>
<reference evidence="8 9" key="1">
    <citation type="journal article" date="2012" name="Science">
        <title>The Paleozoic origin of enzymatic lignin decomposition reconstructed from 31 fungal genomes.</title>
        <authorList>
            <person name="Floudas D."/>
            <person name="Binder M."/>
            <person name="Riley R."/>
            <person name="Barry K."/>
            <person name="Blanchette R.A."/>
            <person name="Henrissat B."/>
            <person name="Martinez A.T."/>
            <person name="Otillar R."/>
            <person name="Spatafora J.W."/>
            <person name="Yadav J.S."/>
            <person name="Aerts A."/>
            <person name="Benoit I."/>
            <person name="Boyd A."/>
            <person name="Carlson A."/>
            <person name="Copeland A."/>
            <person name="Coutinho P.M."/>
            <person name="de Vries R.P."/>
            <person name="Ferreira P."/>
            <person name="Findley K."/>
            <person name="Foster B."/>
            <person name="Gaskell J."/>
            <person name="Glotzer D."/>
            <person name="Gorecki P."/>
            <person name="Heitman J."/>
            <person name="Hesse C."/>
            <person name="Hori C."/>
            <person name="Igarashi K."/>
            <person name="Jurgens J.A."/>
            <person name="Kallen N."/>
            <person name="Kersten P."/>
            <person name="Kohler A."/>
            <person name="Kuees U."/>
            <person name="Kumar T.K.A."/>
            <person name="Kuo A."/>
            <person name="LaButti K."/>
            <person name="Larrondo L.F."/>
            <person name="Lindquist E."/>
            <person name="Ling A."/>
            <person name="Lombard V."/>
            <person name="Lucas S."/>
            <person name="Lundell T."/>
            <person name="Martin R."/>
            <person name="McLaughlin D.J."/>
            <person name="Morgenstern I."/>
            <person name="Morin E."/>
            <person name="Murat C."/>
            <person name="Nagy L.G."/>
            <person name="Nolan M."/>
            <person name="Ohm R.A."/>
            <person name="Patyshakuliyeva A."/>
            <person name="Rokas A."/>
            <person name="Ruiz-Duenas F.J."/>
            <person name="Sabat G."/>
            <person name="Salamov A."/>
            <person name="Samejima M."/>
            <person name="Schmutz J."/>
            <person name="Slot J.C."/>
            <person name="St John F."/>
            <person name="Stenlid J."/>
            <person name="Sun H."/>
            <person name="Sun S."/>
            <person name="Syed K."/>
            <person name="Tsang A."/>
            <person name="Wiebenga A."/>
            <person name="Young D."/>
            <person name="Pisabarro A."/>
            <person name="Eastwood D.C."/>
            <person name="Martin F."/>
            <person name="Cullen D."/>
            <person name="Grigoriev I.V."/>
            <person name="Hibbett D.S."/>
        </authorList>
    </citation>
    <scope>NUCLEOTIDE SEQUENCE [LARGE SCALE GENOMIC DNA]</scope>
    <source>
        <strain evidence="8 9">ATCC 11539</strain>
    </source>
</reference>
<dbReference type="Gene3D" id="3.90.180.10">
    <property type="entry name" value="Medium-chain alcohol dehydrogenases, catalytic domain"/>
    <property type="match status" value="1"/>
</dbReference>
<protein>
    <submittedName>
        <fullName evidence="8">Alcohol dehydogenase</fullName>
    </submittedName>
</protein>
<dbReference type="InterPro" id="IPR013149">
    <property type="entry name" value="ADH-like_C"/>
</dbReference>
<organism evidence="8 9">
    <name type="scientific">Gloeophyllum trabeum (strain ATCC 11539 / FP-39264 / Madison 617)</name>
    <name type="common">Brown rot fungus</name>
    <dbReference type="NCBI Taxonomy" id="670483"/>
    <lineage>
        <taxon>Eukaryota</taxon>
        <taxon>Fungi</taxon>
        <taxon>Dikarya</taxon>
        <taxon>Basidiomycota</taxon>
        <taxon>Agaricomycotina</taxon>
        <taxon>Agaricomycetes</taxon>
        <taxon>Gloeophyllales</taxon>
        <taxon>Gloeophyllaceae</taxon>
        <taxon>Gloeophyllum</taxon>
    </lineage>
</organism>
<dbReference type="SUPFAM" id="SSF50129">
    <property type="entry name" value="GroES-like"/>
    <property type="match status" value="1"/>
</dbReference>
<dbReference type="InterPro" id="IPR011032">
    <property type="entry name" value="GroES-like_sf"/>
</dbReference>
<dbReference type="PROSITE" id="PS00059">
    <property type="entry name" value="ADH_ZINC"/>
    <property type="match status" value="1"/>
</dbReference>
<gene>
    <name evidence="8" type="ORF">GLOTRDRAFT_39408</name>
</gene>
<dbReference type="GeneID" id="19305910"/>
<keyword evidence="3 6" id="KW-0479">Metal-binding</keyword>
<dbReference type="InterPro" id="IPR002328">
    <property type="entry name" value="ADH_Zn_CS"/>
</dbReference>
<dbReference type="CDD" id="cd08254">
    <property type="entry name" value="hydroxyacyl_CoA_DH"/>
    <property type="match status" value="1"/>
</dbReference>
<comment type="similarity">
    <text evidence="2 6">Belongs to the zinc-containing alcohol dehydrogenase family.</text>
</comment>
<dbReference type="Pfam" id="PF08240">
    <property type="entry name" value="ADH_N"/>
    <property type="match status" value="1"/>
</dbReference>
<dbReference type="InterPro" id="IPR020843">
    <property type="entry name" value="ER"/>
</dbReference>
<dbReference type="InterPro" id="IPR013154">
    <property type="entry name" value="ADH-like_N"/>
</dbReference>
<comment type="cofactor">
    <cofactor evidence="1 6">
        <name>Zn(2+)</name>
        <dbReference type="ChEBI" id="CHEBI:29105"/>
    </cofactor>
</comment>
<name>S7Q9T7_GLOTA</name>
<dbReference type="SUPFAM" id="SSF51735">
    <property type="entry name" value="NAD(P)-binding Rossmann-fold domains"/>
    <property type="match status" value="1"/>
</dbReference>
<feature type="domain" description="Enoyl reductase (ER)" evidence="7">
    <location>
        <begin position="8"/>
        <end position="342"/>
    </location>
</feature>
<evidence type="ECO:0000256" key="2">
    <source>
        <dbReference type="ARBA" id="ARBA00008072"/>
    </source>
</evidence>
<dbReference type="PANTHER" id="PTHR42940">
    <property type="entry name" value="ALCOHOL DEHYDROGENASE 1-RELATED"/>
    <property type="match status" value="1"/>
</dbReference>
<keyword evidence="5" id="KW-0560">Oxidoreductase</keyword>
<proteinExistence type="inferred from homology"/>
<sequence>MVTYRYHRGLHEPVRETMPIPAPEANEVRIKILAGGVCGSDVSIFKGTLQPRVDTFTAGHEGAGIIDALGSSVEATYPEFSLGTYVAILGVNPCLQEACVLCSMGRDNLCYTLHMVGLGVDGSWAEYCVVPASTIVAVPGSPSDIAAEVVAVSTDAVLTPYHAMRTIARIQSGQTVLILGCGGLGYNAVQIAKNCCGAGCVVASDVRDTSLRAAVEVGADYAVEPDRLAALIQEHRLSIDVVVDVVGTDASFQTAVSAVAFWGTIVVVGMGSSTMALPILPSALKEVTVKSSFWGCKGELKEVLEAVRGGLVRPHVETRPLSDCGTVLKEMMAGKLKGRVALVPDQQ</sequence>
<dbReference type="Proteomes" id="UP000030669">
    <property type="component" value="Unassembled WGS sequence"/>
</dbReference>
<evidence type="ECO:0000256" key="4">
    <source>
        <dbReference type="ARBA" id="ARBA00022833"/>
    </source>
</evidence>
<dbReference type="AlphaFoldDB" id="S7Q9T7"/>
<dbReference type="PANTHER" id="PTHR42940:SF8">
    <property type="entry name" value="VACUOLAR PROTEIN SORTING-ASSOCIATED PROTEIN 11"/>
    <property type="match status" value="1"/>
</dbReference>